<evidence type="ECO:0000256" key="1">
    <source>
        <dbReference type="SAM" id="MobiDB-lite"/>
    </source>
</evidence>
<feature type="compositionally biased region" description="Polar residues" evidence="1">
    <location>
        <begin position="76"/>
        <end position="88"/>
    </location>
</feature>
<dbReference type="Gramene" id="AET3Gv20633900.2">
    <property type="protein sequence ID" value="AET3Gv20633900.2"/>
    <property type="gene ID" value="AET3Gv20633900"/>
</dbReference>
<dbReference type="Gramene" id="AET3Gv20633900.18">
    <property type="protein sequence ID" value="AET3Gv20633900.18"/>
    <property type="gene ID" value="AET3Gv20633900"/>
</dbReference>
<evidence type="ECO:0000313" key="2">
    <source>
        <dbReference type="EnsemblPlants" id="AET3Gv20633900.2"/>
    </source>
</evidence>
<reference evidence="3" key="2">
    <citation type="journal article" date="2017" name="Nat. Plants">
        <title>The Aegilops tauschii genome reveals multiple impacts of transposons.</title>
        <authorList>
            <person name="Zhao G."/>
            <person name="Zou C."/>
            <person name="Li K."/>
            <person name="Wang K."/>
            <person name="Li T."/>
            <person name="Gao L."/>
            <person name="Zhang X."/>
            <person name="Wang H."/>
            <person name="Yang Z."/>
            <person name="Liu X."/>
            <person name="Jiang W."/>
            <person name="Mao L."/>
            <person name="Kong X."/>
            <person name="Jiao Y."/>
            <person name="Jia J."/>
        </authorList>
    </citation>
    <scope>NUCLEOTIDE SEQUENCE [LARGE SCALE GENOMIC DNA]</scope>
    <source>
        <strain evidence="3">cv. AL8/78</strain>
    </source>
</reference>
<keyword evidence="3" id="KW-1185">Reference proteome</keyword>
<dbReference type="EnsemblPlants" id="AET3Gv20633900.18">
    <property type="protein sequence ID" value="AET3Gv20633900.18"/>
    <property type="gene ID" value="AET3Gv20633900"/>
</dbReference>
<reference evidence="2" key="5">
    <citation type="journal article" date="2021" name="G3 (Bethesda)">
        <title>Aegilops tauschii genome assembly Aet v5.0 features greater sequence contiguity and improved annotation.</title>
        <authorList>
            <person name="Wang L."/>
            <person name="Zhu T."/>
            <person name="Rodriguez J.C."/>
            <person name="Deal K.R."/>
            <person name="Dubcovsky J."/>
            <person name="McGuire P.E."/>
            <person name="Lux T."/>
            <person name="Spannagl M."/>
            <person name="Mayer K.F.X."/>
            <person name="Baldrich P."/>
            <person name="Meyers B.C."/>
            <person name="Huo N."/>
            <person name="Gu Y.Q."/>
            <person name="Zhou H."/>
            <person name="Devos K.M."/>
            <person name="Bennetzen J.L."/>
            <person name="Unver T."/>
            <person name="Budak H."/>
            <person name="Gulick P.J."/>
            <person name="Galiba G."/>
            <person name="Kalapos B."/>
            <person name="Nelson D.R."/>
            <person name="Li P."/>
            <person name="You F.M."/>
            <person name="Luo M.C."/>
            <person name="Dvorak J."/>
        </authorList>
    </citation>
    <scope>NUCLEOTIDE SEQUENCE [LARGE SCALE GENOMIC DNA]</scope>
    <source>
        <strain evidence="2">cv. AL8/78</strain>
    </source>
</reference>
<feature type="region of interest" description="Disordered" evidence="1">
    <location>
        <begin position="71"/>
        <end position="92"/>
    </location>
</feature>
<evidence type="ECO:0000313" key="3">
    <source>
        <dbReference type="Proteomes" id="UP000015105"/>
    </source>
</evidence>
<protein>
    <submittedName>
        <fullName evidence="2">Uncharacterized protein</fullName>
    </submittedName>
</protein>
<reference evidence="2" key="3">
    <citation type="journal article" date="2017" name="Nature">
        <title>Genome sequence of the progenitor of the wheat D genome Aegilops tauschii.</title>
        <authorList>
            <person name="Luo M.C."/>
            <person name="Gu Y.Q."/>
            <person name="Puiu D."/>
            <person name="Wang H."/>
            <person name="Twardziok S.O."/>
            <person name="Deal K.R."/>
            <person name="Huo N."/>
            <person name="Zhu T."/>
            <person name="Wang L."/>
            <person name="Wang Y."/>
            <person name="McGuire P.E."/>
            <person name="Liu S."/>
            <person name="Long H."/>
            <person name="Ramasamy R.K."/>
            <person name="Rodriguez J.C."/>
            <person name="Van S.L."/>
            <person name="Yuan L."/>
            <person name="Wang Z."/>
            <person name="Xia Z."/>
            <person name="Xiao L."/>
            <person name="Anderson O.D."/>
            <person name="Ouyang S."/>
            <person name="Liang Y."/>
            <person name="Zimin A.V."/>
            <person name="Pertea G."/>
            <person name="Qi P."/>
            <person name="Bennetzen J.L."/>
            <person name="Dai X."/>
            <person name="Dawson M.W."/>
            <person name="Muller H.G."/>
            <person name="Kugler K."/>
            <person name="Rivarola-Duarte L."/>
            <person name="Spannagl M."/>
            <person name="Mayer K.F.X."/>
            <person name="Lu F.H."/>
            <person name="Bevan M.W."/>
            <person name="Leroy P."/>
            <person name="Li P."/>
            <person name="You F.M."/>
            <person name="Sun Q."/>
            <person name="Liu Z."/>
            <person name="Lyons E."/>
            <person name="Wicker T."/>
            <person name="Salzberg S.L."/>
            <person name="Devos K.M."/>
            <person name="Dvorak J."/>
        </authorList>
    </citation>
    <scope>NUCLEOTIDE SEQUENCE [LARGE SCALE GENOMIC DNA]</scope>
    <source>
        <strain evidence="2">cv. AL8/78</strain>
    </source>
</reference>
<sequence length="204" mass="22025">MPAAWDFLNCSQSCSHKSSQSSSNFSHVMVLLRVVVMIGSDEVVSSPALRRRSWVEEPCSVDSTRSAVRAAHGRTSLGQSRETGSGCTTEKIGRPATHWKSIKSWPDPMTGAAVGPAASSRVVPILPSLLSISPRLPPSYLLPRRPSRHAMGRRCRWPPLRTTGMHPHLRHFPASRNSAVVILLPIGSGIRSAAAAGLHYEPPG</sequence>
<dbReference type="EnsemblPlants" id="AET3Gv20633900.2">
    <property type="protein sequence ID" value="AET3Gv20633900.2"/>
    <property type="gene ID" value="AET3Gv20633900"/>
</dbReference>
<dbReference type="AlphaFoldDB" id="A0A453FBR9"/>
<organism evidence="2 3">
    <name type="scientific">Aegilops tauschii subsp. strangulata</name>
    <name type="common">Goatgrass</name>
    <dbReference type="NCBI Taxonomy" id="200361"/>
    <lineage>
        <taxon>Eukaryota</taxon>
        <taxon>Viridiplantae</taxon>
        <taxon>Streptophyta</taxon>
        <taxon>Embryophyta</taxon>
        <taxon>Tracheophyta</taxon>
        <taxon>Spermatophyta</taxon>
        <taxon>Magnoliopsida</taxon>
        <taxon>Liliopsida</taxon>
        <taxon>Poales</taxon>
        <taxon>Poaceae</taxon>
        <taxon>BOP clade</taxon>
        <taxon>Pooideae</taxon>
        <taxon>Triticodae</taxon>
        <taxon>Triticeae</taxon>
        <taxon>Triticinae</taxon>
        <taxon>Aegilops</taxon>
    </lineage>
</organism>
<reference evidence="2" key="4">
    <citation type="submission" date="2019-03" db="UniProtKB">
        <authorList>
            <consortium name="EnsemblPlants"/>
        </authorList>
    </citation>
    <scope>IDENTIFICATION</scope>
</reference>
<dbReference type="Proteomes" id="UP000015105">
    <property type="component" value="Chromosome 3D"/>
</dbReference>
<reference evidence="3" key="1">
    <citation type="journal article" date="2014" name="Science">
        <title>Ancient hybridizations among the ancestral genomes of bread wheat.</title>
        <authorList>
            <consortium name="International Wheat Genome Sequencing Consortium,"/>
            <person name="Marcussen T."/>
            <person name="Sandve S.R."/>
            <person name="Heier L."/>
            <person name="Spannagl M."/>
            <person name="Pfeifer M."/>
            <person name="Jakobsen K.S."/>
            <person name="Wulff B.B."/>
            <person name="Steuernagel B."/>
            <person name="Mayer K.F."/>
            <person name="Olsen O.A."/>
        </authorList>
    </citation>
    <scope>NUCLEOTIDE SEQUENCE [LARGE SCALE GENOMIC DNA]</scope>
    <source>
        <strain evidence="3">cv. AL8/78</strain>
    </source>
</reference>
<name>A0A453FBR9_AEGTS</name>
<accession>A0A453FBR9</accession>
<proteinExistence type="predicted"/>